<feature type="transmembrane region" description="Helical" evidence="1">
    <location>
        <begin position="6"/>
        <end position="26"/>
    </location>
</feature>
<keyword evidence="3" id="KW-1185">Reference proteome</keyword>
<sequence length="114" mass="12012">MGGEEIALIWIGCGSFLIPLGLTYLAGLRQSKMALAAMTFLWAGFTALMSYQLSITGGWDVLLYIFLLLFVSAPSAVGGLIGGLVGWARANQARPEEATHAELAGGVDEKGPRP</sequence>
<evidence type="ECO:0000313" key="3">
    <source>
        <dbReference type="Proteomes" id="UP000186997"/>
    </source>
</evidence>
<evidence type="ECO:0000256" key="1">
    <source>
        <dbReference type="SAM" id="Phobius"/>
    </source>
</evidence>
<accession>A0A1R3WBR9</accession>
<dbReference type="STRING" id="287098.SAMN05421665_0176"/>
<dbReference type="EMBL" id="FTPR01000001">
    <property type="protein sequence ID" value="SIT75278.1"/>
    <property type="molecule type" value="Genomic_DNA"/>
</dbReference>
<reference evidence="3" key="1">
    <citation type="submission" date="2017-01" db="EMBL/GenBank/DDBJ databases">
        <authorList>
            <person name="Varghese N."/>
            <person name="Submissions S."/>
        </authorList>
    </citation>
    <scope>NUCLEOTIDE SEQUENCE [LARGE SCALE GENOMIC DNA]</scope>
    <source>
        <strain evidence="3">DSM 29591</strain>
    </source>
</reference>
<gene>
    <name evidence="2" type="ORF">SAMN05421665_0176</name>
</gene>
<dbReference type="RefSeq" id="WP_076657967.1">
    <property type="nucleotide sequence ID" value="NZ_FTPR01000001.1"/>
</dbReference>
<dbReference type="Proteomes" id="UP000186997">
    <property type="component" value="Unassembled WGS sequence"/>
</dbReference>
<keyword evidence="1" id="KW-1133">Transmembrane helix</keyword>
<proteinExistence type="predicted"/>
<dbReference type="OrthoDB" id="7865486at2"/>
<feature type="transmembrane region" description="Helical" evidence="1">
    <location>
        <begin position="61"/>
        <end position="87"/>
    </location>
</feature>
<name>A0A1R3WBR9_9RHOB</name>
<keyword evidence="1" id="KW-0812">Transmembrane</keyword>
<keyword evidence="1" id="KW-0472">Membrane</keyword>
<dbReference type="AlphaFoldDB" id="A0A1R3WBR9"/>
<organism evidence="2 3">
    <name type="scientific">Yoonia rosea</name>
    <dbReference type="NCBI Taxonomy" id="287098"/>
    <lineage>
        <taxon>Bacteria</taxon>
        <taxon>Pseudomonadati</taxon>
        <taxon>Pseudomonadota</taxon>
        <taxon>Alphaproteobacteria</taxon>
        <taxon>Rhodobacterales</taxon>
        <taxon>Paracoccaceae</taxon>
        <taxon>Yoonia</taxon>
    </lineage>
</organism>
<protein>
    <submittedName>
        <fullName evidence="2">Uncharacterized protein</fullName>
    </submittedName>
</protein>
<feature type="transmembrane region" description="Helical" evidence="1">
    <location>
        <begin position="33"/>
        <end position="55"/>
    </location>
</feature>
<evidence type="ECO:0000313" key="2">
    <source>
        <dbReference type="EMBL" id="SIT75278.1"/>
    </source>
</evidence>